<feature type="compositionally biased region" description="Pro residues" evidence="1">
    <location>
        <begin position="121"/>
        <end position="130"/>
    </location>
</feature>
<dbReference type="PROSITE" id="PS50184">
    <property type="entry name" value="VWFC_2"/>
    <property type="match status" value="1"/>
</dbReference>
<dbReference type="InterPro" id="IPR001007">
    <property type="entry name" value="VWF_dom"/>
</dbReference>
<dbReference type="Pfam" id="PF00093">
    <property type="entry name" value="VWC"/>
    <property type="match status" value="1"/>
</dbReference>
<dbReference type="GO" id="GO:0005615">
    <property type="term" value="C:extracellular space"/>
    <property type="evidence" value="ECO:0007669"/>
    <property type="project" value="TreeGrafter"/>
</dbReference>
<dbReference type="Ensembl" id="ENSMMOT00000001089.1">
    <property type="protein sequence ID" value="ENSMMOP00000001066.1"/>
    <property type="gene ID" value="ENSMMOG00000000914.1"/>
</dbReference>
<dbReference type="Gene3D" id="1.20.5.320">
    <property type="entry name" value="6-Phosphogluconate Dehydrogenase, domain 3"/>
    <property type="match status" value="1"/>
</dbReference>
<evidence type="ECO:0000259" key="2">
    <source>
        <dbReference type="PROSITE" id="PS50184"/>
    </source>
</evidence>
<protein>
    <recommendedName>
        <fullName evidence="2">VWFC domain-containing protein</fullName>
    </recommendedName>
</protein>
<proteinExistence type="predicted"/>
<evidence type="ECO:0000313" key="4">
    <source>
        <dbReference type="Proteomes" id="UP000261620"/>
    </source>
</evidence>
<dbReference type="PANTHER" id="PTHR46526:SF1">
    <property type="entry name" value="CHORDIN"/>
    <property type="match status" value="1"/>
</dbReference>
<dbReference type="GO" id="GO:0009953">
    <property type="term" value="P:dorsal/ventral pattern formation"/>
    <property type="evidence" value="ECO:0007669"/>
    <property type="project" value="TreeGrafter"/>
</dbReference>
<dbReference type="InterPro" id="IPR052278">
    <property type="entry name" value="Chordin-like_regulators"/>
</dbReference>
<dbReference type="GO" id="GO:0030514">
    <property type="term" value="P:negative regulation of BMP signaling pathway"/>
    <property type="evidence" value="ECO:0007669"/>
    <property type="project" value="TreeGrafter"/>
</dbReference>
<feature type="region of interest" description="Disordered" evidence="1">
    <location>
        <begin position="107"/>
        <end position="137"/>
    </location>
</feature>
<reference evidence="3" key="2">
    <citation type="submission" date="2025-09" db="UniProtKB">
        <authorList>
            <consortium name="Ensembl"/>
        </authorList>
    </citation>
    <scope>IDENTIFICATION</scope>
</reference>
<evidence type="ECO:0000256" key="1">
    <source>
        <dbReference type="SAM" id="MobiDB-lite"/>
    </source>
</evidence>
<evidence type="ECO:0000313" key="3">
    <source>
        <dbReference type="Ensembl" id="ENSMMOP00000001066.1"/>
    </source>
</evidence>
<dbReference type="GO" id="GO:0036122">
    <property type="term" value="F:BMP binding"/>
    <property type="evidence" value="ECO:0007669"/>
    <property type="project" value="TreeGrafter"/>
</dbReference>
<dbReference type="STRING" id="94237.ENSMMOP00000001066"/>
<dbReference type="Gene3D" id="6.20.200.20">
    <property type="match status" value="1"/>
</dbReference>
<accession>A0A3Q3VJK2</accession>
<dbReference type="Proteomes" id="UP000261620">
    <property type="component" value="Unplaced"/>
</dbReference>
<dbReference type="PANTHER" id="PTHR46526">
    <property type="entry name" value="CHORDIN"/>
    <property type="match status" value="1"/>
</dbReference>
<dbReference type="PROSITE" id="PS01208">
    <property type="entry name" value="VWFC_1"/>
    <property type="match status" value="1"/>
</dbReference>
<dbReference type="FunFam" id="2.10.70.10:FF:000013">
    <property type="entry name" value="Collagen, type I, alpha 1"/>
    <property type="match status" value="1"/>
</dbReference>
<sequence>TFPVLAVSKTHLMSLPVFHKDTCTENGKVYANNDMWNPEPCRICVCSRGTTVCENVACKDLGDCQKTVTPEGECCPVCVAEAPEPTPSSTSPAGKCRSCGSGEGFPGPPGFDGEPGVPGNPGQPGPPGHPTHPGVSCSSCTNQTSTFSSSFSLSELIGTFVLDAFRGTWCPKWCQGSTRSPVHLRWCPDRG</sequence>
<organism evidence="3 4">
    <name type="scientific">Mola mola</name>
    <name type="common">Ocean sunfish</name>
    <name type="synonym">Tetraodon mola</name>
    <dbReference type="NCBI Taxonomy" id="94237"/>
    <lineage>
        <taxon>Eukaryota</taxon>
        <taxon>Metazoa</taxon>
        <taxon>Chordata</taxon>
        <taxon>Craniata</taxon>
        <taxon>Vertebrata</taxon>
        <taxon>Euteleostomi</taxon>
        <taxon>Actinopterygii</taxon>
        <taxon>Neopterygii</taxon>
        <taxon>Teleostei</taxon>
        <taxon>Neoteleostei</taxon>
        <taxon>Acanthomorphata</taxon>
        <taxon>Eupercaria</taxon>
        <taxon>Tetraodontiformes</taxon>
        <taxon>Molidae</taxon>
        <taxon>Mola</taxon>
    </lineage>
</organism>
<feature type="domain" description="VWFC" evidence="2">
    <location>
        <begin position="21"/>
        <end position="79"/>
    </location>
</feature>
<reference evidence="3" key="1">
    <citation type="submission" date="2025-08" db="UniProtKB">
        <authorList>
            <consortium name="Ensembl"/>
        </authorList>
    </citation>
    <scope>IDENTIFICATION</scope>
</reference>
<name>A0A3Q3VJK2_MOLML</name>
<dbReference type="SUPFAM" id="SSF57603">
    <property type="entry name" value="FnI-like domain"/>
    <property type="match status" value="1"/>
</dbReference>
<keyword evidence="4" id="KW-1185">Reference proteome</keyword>
<dbReference type="SMART" id="SM00214">
    <property type="entry name" value="VWC"/>
    <property type="match status" value="1"/>
</dbReference>
<dbReference type="AlphaFoldDB" id="A0A3Q3VJK2"/>